<dbReference type="VEuPathDB" id="FungiDB:HCDG_01165"/>
<dbReference type="Pfam" id="PF10000">
    <property type="entry name" value="ACT_3"/>
    <property type="match status" value="1"/>
</dbReference>
<dbReference type="HOGENOM" id="CLU_113369_0_0_1"/>
<dbReference type="PANTHER" id="PTHR39199">
    <property type="entry name" value="BLR5128 PROTEIN"/>
    <property type="match status" value="1"/>
</dbReference>
<protein>
    <recommendedName>
        <fullName evidence="5">DUF2241 domain-containing protein</fullName>
    </recommendedName>
</protein>
<evidence type="ECO:0000259" key="2">
    <source>
        <dbReference type="Pfam" id="PF13840"/>
    </source>
</evidence>
<feature type="domain" description="CASTOR ACT" evidence="2">
    <location>
        <begin position="77"/>
        <end position="135"/>
    </location>
</feature>
<reference evidence="4" key="1">
    <citation type="submission" date="2009-05" db="EMBL/GenBank/DDBJ databases">
        <title>The genome sequence of Ajellomyces capsulatus strain H143.</title>
        <authorList>
            <person name="Champion M."/>
            <person name="Cuomo C.A."/>
            <person name="Ma L.-J."/>
            <person name="Henn M.R."/>
            <person name="Sil A."/>
            <person name="Goldman B."/>
            <person name="Young S.K."/>
            <person name="Kodira C.D."/>
            <person name="Zeng Q."/>
            <person name="Koehrsen M."/>
            <person name="Alvarado L."/>
            <person name="Berlin A.M."/>
            <person name="Borenstein D."/>
            <person name="Chen Z."/>
            <person name="Engels R."/>
            <person name="Freedman E."/>
            <person name="Gellesch M."/>
            <person name="Goldberg J."/>
            <person name="Griggs A."/>
            <person name="Gujja S."/>
            <person name="Heiman D.I."/>
            <person name="Hepburn T.A."/>
            <person name="Howarth C."/>
            <person name="Jen D."/>
            <person name="Larson L."/>
            <person name="Lewis B."/>
            <person name="Mehta T."/>
            <person name="Park D."/>
            <person name="Pearson M."/>
            <person name="Roberts A."/>
            <person name="Saif S."/>
            <person name="Shea T.D."/>
            <person name="Shenoy N."/>
            <person name="Sisk P."/>
            <person name="Stolte C."/>
            <person name="Sykes S."/>
            <person name="Walk T."/>
            <person name="White J."/>
            <person name="Yandava C."/>
            <person name="Klein B."/>
            <person name="McEwen J.G."/>
            <person name="Puccia R."/>
            <person name="Goldman G.H."/>
            <person name="Felipe M.S."/>
            <person name="Nino-Vega G."/>
            <person name="San-Blas G."/>
            <person name="Taylor J.W."/>
            <person name="Mendoza L."/>
            <person name="Galagan J.E."/>
            <person name="Nusbaum C."/>
            <person name="Birren B.W."/>
        </authorList>
    </citation>
    <scope>NUCLEOTIDE SEQUENCE [LARGE SCALE GENOMIC DNA]</scope>
    <source>
        <strain evidence="4">H143</strain>
    </source>
</reference>
<evidence type="ECO:0000313" key="4">
    <source>
        <dbReference type="Proteomes" id="UP000002624"/>
    </source>
</evidence>
<proteinExistence type="predicted"/>
<dbReference type="SUPFAM" id="SSF55021">
    <property type="entry name" value="ACT-like"/>
    <property type="match status" value="2"/>
</dbReference>
<evidence type="ECO:0000313" key="3">
    <source>
        <dbReference type="EMBL" id="EER45586.1"/>
    </source>
</evidence>
<dbReference type="Pfam" id="PF13840">
    <property type="entry name" value="ACT_7"/>
    <property type="match status" value="1"/>
</dbReference>
<dbReference type="GO" id="GO:0006520">
    <property type="term" value="P:amino acid metabolic process"/>
    <property type="evidence" value="ECO:0007669"/>
    <property type="project" value="UniProtKB-ARBA"/>
</dbReference>
<dbReference type="InterPro" id="IPR045865">
    <property type="entry name" value="ACT-like_dom_sf"/>
</dbReference>
<dbReference type="Gene3D" id="3.30.2130.10">
    <property type="entry name" value="VC0802-like"/>
    <property type="match status" value="1"/>
</dbReference>
<organism evidence="3 4">
    <name type="scientific">Ajellomyces capsulatus (strain H143)</name>
    <name type="common">Darling's disease fungus</name>
    <name type="synonym">Histoplasma capsulatum</name>
    <dbReference type="NCBI Taxonomy" id="544712"/>
    <lineage>
        <taxon>Eukaryota</taxon>
        <taxon>Fungi</taxon>
        <taxon>Dikarya</taxon>
        <taxon>Ascomycota</taxon>
        <taxon>Pezizomycotina</taxon>
        <taxon>Eurotiomycetes</taxon>
        <taxon>Eurotiomycetidae</taxon>
        <taxon>Onygenales</taxon>
        <taxon>Ajellomycetaceae</taxon>
        <taxon>Histoplasma</taxon>
    </lineage>
</organism>
<dbReference type="OMA" id="AFYHDHI"/>
<feature type="domain" description="DUF2241" evidence="1">
    <location>
        <begin position="5"/>
        <end position="62"/>
    </location>
</feature>
<name>C6H383_AJECH</name>
<gene>
    <name evidence="3" type="ORF">HCDG_01165</name>
</gene>
<evidence type="ECO:0000259" key="1">
    <source>
        <dbReference type="Pfam" id="PF10000"/>
    </source>
</evidence>
<sequence length="143" mass="15750">MSLQGERDLGTLLASLDPILDPETFIFLTTKEPMHNLPLQSLQPQMLFQESESLTIIVSSRNLDAALDFARQATFKCRMISLRVHSSLEAVGLIAAIAAKLKERGISSNVVSGFFHDHLFVPLGREDDTIQALRDLAREAGSS</sequence>
<dbReference type="Proteomes" id="UP000002624">
    <property type="component" value="Unassembled WGS sequence"/>
</dbReference>
<evidence type="ECO:0008006" key="5">
    <source>
        <dbReference type="Google" id="ProtNLM"/>
    </source>
</evidence>
<dbReference type="EMBL" id="GG692419">
    <property type="protein sequence ID" value="EER45586.1"/>
    <property type="molecule type" value="Genomic_DNA"/>
</dbReference>
<dbReference type="GO" id="GO:0046394">
    <property type="term" value="P:carboxylic acid biosynthetic process"/>
    <property type="evidence" value="ECO:0007669"/>
    <property type="project" value="UniProtKB-ARBA"/>
</dbReference>
<dbReference type="InterPro" id="IPR018717">
    <property type="entry name" value="DUF2241"/>
</dbReference>
<dbReference type="STRING" id="544712.C6H383"/>
<dbReference type="PANTHER" id="PTHR39199:SF1">
    <property type="entry name" value="BLR5128 PROTEIN"/>
    <property type="match status" value="1"/>
</dbReference>
<dbReference type="InterPro" id="IPR027795">
    <property type="entry name" value="CASTOR_ACT_dom"/>
</dbReference>
<dbReference type="AlphaFoldDB" id="C6H383"/>
<accession>C6H383</accession>
<dbReference type="OrthoDB" id="10064407at2759"/>